<name>A0AAT9HLN4_9ACTN</name>
<keyword evidence="4" id="KW-0614">Plasmid</keyword>
<feature type="region of interest" description="Disordered" evidence="1">
    <location>
        <begin position="102"/>
        <end position="153"/>
    </location>
</feature>
<accession>A0AAT9HLN4</accession>
<evidence type="ECO:0000313" key="2">
    <source>
        <dbReference type="EMBL" id="BFO18360.1"/>
    </source>
</evidence>
<geneLocation type="plasmid" evidence="4">
    <name>pKM77-8_2</name>
</geneLocation>
<evidence type="ECO:0000313" key="3">
    <source>
        <dbReference type="EMBL" id="BFO18365.1"/>
    </source>
</evidence>
<gene>
    <name evidence="2" type="ORF">SHKM778_47480</name>
    <name evidence="3" type="ORF">SHKM778_47530</name>
    <name evidence="4" type="ORF">SHKM778_96150</name>
</gene>
<reference evidence="2" key="2">
    <citation type="submission" date="2024-07" db="EMBL/GenBank/DDBJ databases">
        <title>Streptomyces haneummycinica sp. nov., a new antibiotic-producing actinobacterium isolated from marine sediment.</title>
        <authorList>
            <person name="Uemura M."/>
            <person name="Hamada M."/>
            <person name="Hirano S."/>
            <person name="Kobayashi K."/>
            <person name="Ohshiro T."/>
            <person name="Kobayashi T."/>
            <person name="Terahara T."/>
        </authorList>
    </citation>
    <scope>NUCLEOTIDE SEQUENCE</scope>
    <source>
        <strain evidence="2">KM77-8</strain>
        <plasmid evidence="4">pKM77-8_2</plasmid>
    </source>
</reference>
<evidence type="ECO:0000313" key="4">
    <source>
        <dbReference type="EMBL" id="BFO23227.1"/>
    </source>
</evidence>
<feature type="compositionally biased region" description="Polar residues" evidence="1">
    <location>
        <begin position="126"/>
        <end position="136"/>
    </location>
</feature>
<evidence type="ECO:0000256" key="1">
    <source>
        <dbReference type="SAM" id="MobiDB-lite"/>
    </source>
</evidence>
<proteinExistence type="predicted"/>
<dbReference type="EMBL" id="AP035768">
    <property type="protein sequence ID" value="BFO18365.1"/>
    <property type="molecule type" value="Genomic_DNA"/>
</dbReference>
<dbReference type="AlphaFoldDB" id="A0AAT9HLN4"/>
<feature type="compositionally biased region" description="Low complexity" evidence="1">
    <location>
        <begin position="102"/>
        <end position="116"/>
    </location>
</feature>
<dbReference type="EMBL" id="AP035768">
    <property type="protein sequence ID" value="BFO18360.1"/>
    <property type="molecule type" value="Genomic_DNA"/>
</dbReference>
<feature type="compositionally biased region" description="Polar residues" evidence="1">
    <location>
        <begin position="144"/>
        <end position="153"/>
    </location>
</feature>
<dbReference type="PROSITE" id="PS51257">
    <property type="entry name" value="PROKAR_LIPOPROTEIN"/>
    <property type="match status" value="1"/>
</dbReference>
<organism evidence="2">
    <name type="scientific">Streptomyces haneummycinicus</name>
    <dbReference type="NCBI Taxonomy" id="3074435"/>
    <lineage>
        <taxon>Bacteria</taxon>
        <taxon>Bacillati</taxon>
        <taxon>Actinomycetota</taxon>
        <taxon>Actinomycetes</taxon>
        <taxon>Kitasatosporales</taxon>
        <taxon>Streptomycetaceae</taxon>
        <taxon>Streptomyces</taxon>
    </lineage>
</organism>
<reference evidence="2" key="1">
    <citation type="submission" date="2024-06" db="EMBL/GenBank/DDBJ databases">
        <authorList>
            <consortium name="consrtm"/>
            <person name="Uemura M."/>
            <person name="Terahara T."/>
        </authorList>
    </citation>
    <scope>NUCLEOTIDE SEQUENCE</scope>
    <source>
        <strain evidence="2">KM77-8</strain>
        <plasmid evidence="4">pKM77-8_2</plasmid>
    </source>
</reference>
<sequence length="153" mass="16364">MTVLERPVAAALALAACLLVVPGRAPRAGPSTGIHELAALRGMKSDKTFPRIARKAGQEGRPVRALRWTLDGQLPTLYTFLAFARGASAGEEEAERIWAAAERAAAPRPAPARAGPDQLRHDPASPVTSTNPSTRTTHYKENPTPITTSRDDH</sequence>
<dbReference type="EMBL" id="AP035770">
    <property type="protein sequence ID" value="BFO23227.1"/>
    <property type="molecule type" value="Genomic_DNA"/>
</dbReference>
<protein>
    <submittedName>
        <fullName evidence="2">Uncharacterized protein</fullName>
    </submittedName>
</protein>